<feature type="domain" description="Cytochrome b561" evidence="11">
    <location>
        <begin position="214"/>
        <end position="415"/>
    </location>
</feature>
<dbReference type="EMBL" id="CM001221">
    <property type="protein sequence ID" value="AET00938.1"/>
    <property type="molecule type" value="Genomic_DNA"/>
</dbReference>
<keyword evidence="8" id="KW-0479">Metal-binding</keyword>
<dbReference type="PIRSF" id="PIRSF037471">
    <property type="entry name" value="UCP037471"/>
    <property type="match status" value="1"/>
</dbReference>
<dbReference type="ExpressionAtlas" id="G7K4W5">
    <property type="expression patterns" value="differential"/>
</dbReference>
<accession>G7K4W5</accession>
<evidence type="ECO:0000256" key="4">
    <source>
        <dbReference type="ARBA" id="ARBA00022729"/>
    </source>
</evidence>
<evidence type="ECO:0000256" key="1">
    <source>
        <dbReference type="ARBA" id="ARBA00004370"/>
    </source>
</evidence>
<feature type="transmembrane region" description="Helical" evidence="9">
    <location>
        <begin position="252"/>
        <end position="273"/>
    </location>
</feature>
<dbReference type="Pfam" id="PF04526">
    <property type="entry name" value="DUF568"/>
    <property type="match status" value="1"/>
</dbReference>
<dbReference type="GO" id="GO:0046872">
    <property type="term" value="F:metal ion binding"/>
    <property type="evidence" value="ECO:0007669"/>
    <property type="project" value="UniProtKB-KW"/>
</dbReference>
<evidence type="ECO:0000256" key="3">
    <source>
        <dbReference type="ARBA" id="ARBA00022692"/>
    </source>
</evidence>
<reference evidence="14" key="3">
    <citation type="submission" date="2015-04" db="UniProtKB">
        <authorList>
            <consortium name="EnsemblPlants"/>
        </authorList>
    </citation>
    <scope>IDENTIFICATION</scope>
    <source>
        <strain evidence="14">cv. Jemalong A17</strain>
    </source>
</reference>
<dbReference type="Pfam" id="PF03188">
    <property type="entry name" value="Cytochrom_B561"/>
    <property type="match status" value="1"/>
</dbReference>
<sequence length="442" mass="48574">MTHSHFSPLKTSLENTNLLQKLASNKHPLLQTSITMFHVYLFLLSLSLCFLPHIVFSSHCTTETSTKTFQKCMNLPTQQASIAWTLHPHSSTLELIFFGTFISPSGWVGFGINPTSPQMTGTNALISFPDPNTGQIVLLPFILDTTVKLQKSPLLSQPFDNINLLSSSAAMYGGKMATIHNGAPIQIYAKLKLESNKTKIHLVWNRGLYVQGYSPTIHPTTSIDLSSIATFDVLSGSSSSSSQHTDLTMLRVIHGVLNAISWGILLPTGAITARYLRHFQTLGPSWFYAHAGIQMFGFILGTVGFGIGIQLGKMTPGVEYGLHRKLGIAVFCLGALQTLALLFRPNTTNKFRKYWKSYHHFVGYSCVVLGFVNVFQGFEVIGASRSYAKLSYCLGLSTLIGVSIALEVNSWVIFCRKSKEEKMRKEGLIGTSSDKGSSGIHI</sequence>
<proteinExistence type="predicted"/>
<keyword evidence="7 9" id="KW-0472">Membrane</keyword>
<dbReference type="SMART" id="SM00665">
    <property type="entry name" value="B561"/>
    <property type="match status" value="1"/>
</dbReference>
<dbReference type="Proteomes" id="UP000265566">
    <property type="component" value="Chromosome 5"/>
</dbReference>
<dbReference type="InterPro" id="IPR005018">
    <property type="entry name" value="DOMON_domain"/>
</dbReference>
<keyword evidence="2" id="KW-0813">Transport</keyword>
<feature type="binding site" description="axial binding residue" evidence="8">
    <location>
        <position position="290"/>
    </location>
    <ligand>
        <name>heme b</name>
        <dbReference type="ChEBI" id="CHEBI:60344"/>
        <label>1</label>
    </ligand>
    <ligandPart>
        <name>Fe</name>
        <dbReference type="ChEBI" id="CHEBI:18248"/>
    </ligandPart>
</feature>
<gene>
    <name evidence="14" type="primary">11419646</name>
    <name evidence="12" type="ordered locus">MTR_5g097620</name>
    <name evidence="13" type="ORF">MtrunA17_Chr5g0447771</name>
</gene>
<dbReference type="InterPro" id="IPR017214">
    <property type="entry name" value="UCP037471"/>
</dbReference>
<keyword evidence="8" id="KW-0408">Iron</keyword>
<dbReference type="PaxDb" id="3880-AET00938"/>
<reference evidence="12 15" key="2">
    <citation type="journal article" date="2014" name="BMC Genomics">
        <title>An improved genome release (version Mt4.0) for the model legume Medicago truncatula.</title>
        <authorList>
            <person name="Tang H."/>
            <person name="Krishnakumar V."/>
            <person name="Bidwell S."/>
            <person name="Rosen B."/>
            <person name="Chan A."/>
            <person name="Zhou S."/>
            <person name="Gentzbittel L."/>
            <person name="Childs K.L."/>
            <person name="Yandell M."/>
            <person name="Gundlach H."/>
            <person name="Mayer K.F."/>
            <person name="Schwartz D.C."/>
            <person name="Town C.D."/>
        </authorList>
    </citation>
    <scope>GENOME REANNOTATION</scope>
    <source>
        <strain evidence="14 15">cv. Jemalong A17</strain>
    </source>
</reference>
<dbReference type="EMBL" id="PSQE01000005">
    <property type="protein sequence ID" value="RHN58130.1"/>
    <property type="molecule type" value="Genomic_DNA"/>
</dbReference>
<dbReference type="STRING" id="3880.G7K4W5"/>
<dbReference type="EnsemblPlants" id="AET00938">
    <property type="protein sequence ID" value="AET00938"/>
    <property type="gene ID" value="MTR_5g097620"/>
</dbReference>
<evidence type="ECO:0000256" key="5">
    <source>
        <dbReference type="ARBA" id="ARBA00022982"/>
    </source>
</evidence>
<feature type="binding site" description="axial binding residue" evidence="8">
    <location>
        <position position="359"/>
    </location>
    <ligand>
        <name>heme b</name>
        <dbReference type="ChEBI" id="CHEBI:60344"/>
        <label>1</label>
    </ligand>
    <ligandPart>
        <name>Fe</name>
        <dbReference type="ChEBI" id="CHEBI:18248"/>
    </ligandPart>
</feature>
<feature type="binding site" description="axial binding residue" evidence="8">
    <location>
        <position position="323"/>
    </location>
    <ligand>
        <name>heme b</name>
        <dbReference type="ChEBI" id="CHEBI:60344"/>
        <label>1</label>
    </ligand>
    <ligandPart>
        <name>Fe</name>
        <dbReference type="ChEBI" id="CHEBI:18248"/>
    </ligandPart>
</feature>
<reference evidence="13" key="4">
    <citation type="journal article" date="2018" name="Nat. Plants">
        <title>Whole-genome landscape of Medicago truncatula symbiotic genes.</title>
        <authorList>
            <person name="Pecrix Y."/>
            <person name="Gamas P."/>
            <person name="Carrere S."/>
        </authorList>
    </citation>
    <scope>NUCLEOTIDE SEQUENCE</scope>
    <source>
        <tissue evidence="13">Leaves</tissue>
    </source>
</reference>
<protein>
    <submittedName>
        <fullName evidence="12">Auxin-responsive family protein</fullName>
    </submittedName>
    <submittedName>
        <fullName evidence="13">Putative cytochrome b561 and DOMON domain-containing protein</fullName>
    </submittedName>
</protein>
<dbReference type="OrthoDB" id="19261at2759"/>
<dbReference type="GO" id="GO:0016020">
    <property type="term" value="C:membrane"/>
    <property type="evidence" value="ECO:0007669"/>
    <property type="project" value="UniProtKB-SubCell"/>
</dbReference>
<evidence type="ECO:0000256" key="6">
    <source>
        <dbReference type="ARBA" id="ARBA00022989"/>
    </source>
</evidence>
<organism evidence="12 15">
    <name type="scientific">Medicago truncatula</name>
    <name type="common">Barrel medic</name>
    <name type="synonym">Medicago tribuloides</name>
    <dbReference type="NCBI Taxonomy" id="3880"/>
    <lineage>
        <taxon>Eukaryota</taxon>
        <taxon>Viridiplantae</taxon>
        <taxon>Streptophyta</taxon>
        <taxon>Embryophyta</taxon>
        <taxon>Tracheophyta</taxon>
        <taxon>Spermatophyta</taxon>
        <taxon>Magnoliopsida</taxon>
        <taxon>eudicotyledons</taxon>
        <taxon>Gunneridae</taxon>
        <taxon>Pentapetalae</taxon>
        <taxon>rosids</taxon>
        <taxon>fabids</taxon>
        <taxon>Fabales</taxon>
        <taxon>Fabaceae</taxon>
        <taxon>Papilionoideae</taxon>
        <taxon>50 kb inversion clade</taxon>
        <taxon>NPAAA clade</taxon>
        <taxon>Hologalegina</taxon>
        <taxon>IRL clade</taxon>
        <taxon>Trifolieae</taxon>
        <taxon>Medicago</taxon>
    </lineage>
</organism>
<dbReference type="AlphaFoldDB" id="G7K4W5"/>
<dbReference type="Proteomes" id="UP000002051">
    <property type="component" value="Chromosome 5"/>
</dbReference>
<name>G7K4W5_MEDTR</name>
<keyword evidence="15" id="KW-1185">Reference proteome</keyword>
<dbReference type="Gene3D" id="1.20.120.1770">
    <property type="match status" value="1"/>
</dbReference>
<evidence type="ECO:0000313" key="13">
    <source>
        <dbReference type="EMBL" id="RHN58130.1"/>
    </source>
</evidence>
<dbReference type="KEGG" id="mtr:11419646"/>
<dbReference type="Gramene" id="rna33740">
    <property type="protein sequence ID" value="RHN58130.1"/>
    <property type="gene ID" value="gene33740"/>
</dbReference>
<evidence type="ECO:0000256" key="7">
    <source>
        <dbReference type="ARBA" id="ARBA00023136"/>
    </source>
</evidence>
<evidence type="ECO:0000259" key="10">
    <source>
        <dbReference type="PROSITE" id="PS50836"/>
    </source>
</evidence>
<evidence type="ECO:0000256" key="2">
    <source>
        <dbReference type="ARBA" id="ARBA00022448"/>
    </source>
</evidence>
<evidence type="ECO:0000256" key="8">
    <source>
        <dbReference type="PIRSR" id="PIRSR037471-1"/>
    </source>
</evidence>
<feature type="transmembrane region" description="Helical" evidence="9">
    <location>
        <begin position="285"/>
        <end position="307"/>
    </location>
</feature>
<dbReference type="CDD" id="cd08760">
    <property type="entry name" value="Cyt_b561_FRRS1_like"/>
    <property type="match status" value="1"/>
</dbReference>
<dbReference type="PROSITE" id="PS50939">
    <property type="entry name" value="CYTOCHROME_B561"/>
    <property type="match status" value="1"/>
</dbReference>
<keyword evidence="6 9" id="KW-1133">Transmembrane helix</keyword>
<comment type="subcellular location">
    <subcellularLocation>
        <location evidence="1">Membrane</location>
    </subcellularLocation>
</comment>
<evidence type="ECO:0000313" key="12">
    <source>
        <dbReference type="EMBL" id="AET00938.1"/>
    </source>
</evidence>
<feature type="transmembrane region" description="Helical" evidence="9">
    <location>
        <begin position="357"/>
        <end position="375"/>
    </location>
</feature>
<dbReference type="PROSITE" id="PS50836">
    <property type="entry name" value="DOMON"/>
    <property type="match status" value="1"/>
</dbReference>
<keyword evidence="5" id="KW-0249">Electron transport</keyword>
<evidence type="ECO:0000256" key="9">
    <source>
        <dbReference type="SAM" id="Phobius"/>
    </source>
</evidence>
<keyword evidence="4" id="KW-0732">Signal</keyword>
<evidence type="ECO:0000313" key="14">
    <source>
        <dbReference type="EnsemblPlants" id="AET00938"/>
    </source>
</evidence>
<feature type="domain" description="DOMON" evidence="10">
    <location>
        <begin position="78"/>
        <end position="207"/>
    </location>
</feature>
<dbReference type="PANTHER" id="PTHR23130:SF60">
    <property type="entry name" value="CYTOCHROME B561 AND DOMON DOMAIN-CONTAINING PROTEIN"/>
    <property type="match status" value="1"/>
</dbReference>
<reference evidence="12 15" key="1">
    <citation type="journal article" date="2011" name="Nature">
        <title>The Medicago genome provides insight into the evolution of rhizobial symbioses.</title>
        <authorList>
            <person name="Young N.D."/>
            <person name="Debelle F."/>
            <person name="Oldroyd G.E."/>
            <person name="Geurts R."/>
            <person name="Cannon S.B."/>
            <person name="Udvardi M.K."/>
            <person name="Benedito V.A."/>
            <person name="Mayer K.F."/>
            <person name="Gouzy J."/>
            <person name="Schoof H."/>
            <person name="Van de Peer Y."/>
            <person name="Proost S."/>
            <person name="Cook D.R."/>
            <person name="Meyers B.C."/>
            <person name="Spannagl M."/>
            <person name="Cheung F."/>
            <person name="De Mita S."/>
            <person name="Krishnakumar V."/>
            <person name="Gundlach H."/>
            <person name="Zhou S."/>
            <person name="Mudge J."/>
            <person name="Bharti A.K."/>
            <person name="Murray J.D."/>
            <person name="Naoumkina M.A."/>
            <person name="Rosen B."/>
            <person name="Silverstein K.A."/>
            <person name="Tang H."/>
            <person name="Rombauts S."/>
            <person name="Zhao P.X."/>
            <person name="Zhou P."/>
            <person name="Barbe V."/>
            <person name="Bardou P."/>
            <person name="Bechner M."/>
            <person name="Bellec A."/>
            <person name="Berger A."/>
            <person name="Berges H."/>
            <person name="Bidwell S."/>
            <person name="Bisseling T."/>
            <person name="Choisne N."/>
            <person name="Couloux A."/>
            <person name="Denny R."/>
            <person name="Deshpande S."/>
            <person name="Dai X."/>
            <person name="Doyle J.J."/>
            <person name="Dudez A.M."/>
            <person name="Farmer A.D."/>
            <person name="Fouteau S."/>
            <person name="Franken C."/>
            <person name="Gibelin C."/>
            <person name="Gish J."/>
            <person name="Goldstein S."/>
            <person name="Gonzalez A.J."/>
            <person name="Green P.J."/>
            <person name="Hallab A."/>
            <person name="Hartog M."/>
            <person name="Hua A."/>
            <person name="Humphray S.J."/>
            <person name="Jeong D.H."/>
            <person name="Jing Y."/>
            <person name="Jocker A."/>
            <person name="Kenton S.M."/>
            <person name="Kim D.J."/>
            <person name="Klee K."/>
            <person name="Lai H."/>
            <person name="Lang C."/>
            <person name="Lin S."/>
            <person name="Macmil S.L."/>
            <person name="Magdelenat G."/>
            <person name="Matthews L."/>
            <person name="McCorrison J."/>
            <person name="Monaghan E.L."/>
            <person name="Mun J.H."/>
            <person name="Najar F.Z."/>
            <person name="Nicholson C."/>
            <person name="Noirot C."/>
            <person name="O'Bleness M."/>
            <person name="Paule C.R."/>
            <person name="Poulain J."/>
            <person name="Prion F."/>
            <person name="Qin B."/>
            <person name="Qu C."/>
            <person name="Retzel E.F."/>
            <person name="Riddle C."/>
            <person name="Sallet E."/>
            <person name="Samain S."/>
            <person name="Samson N."/>
            <person name="Sanders I."/>
            <person name="Saurat O."/>
            <person name="Scarpelli C."/>
            <person name="Schiex T."/>
            <person name="Segurens B."/>
            <person name="Severin A.J."/>
            <person name="Sherrier D.J."/>
            <person name="Shi R."/>
            <person name="Sims S."/>
            <person name="Singer S.R."/>
            <person name="Sinharoy S."/>
            <person name="Sterck L."/>
            <person name="Viollet A."/>
            <person name="Wang B.B."/>
            <person name="Wang K."/>
            <person name="Wang M."/>
            <person name="Wang X."/>
            <person name="Warfsmann J."/>
            <person name="Weissenbach J."/>
            <person name="White D.D."/>
            <person name="White J.D."/>
            <person name="Wiley G.B."/>
            <person name="Wincker P."/>
            <person name="Xing Y."/>
            <person name="Yang L."/>
            <person name="Yao Z."/>
            <person name="Ying F."/>
            <person name="Zhai J."/>
            <person name="Zhou L."/>
            <person name="Zuber A."/>
            <person name="Denarie J."/>
            <person name="Dixon R.A."/>
            <person name="May G.D."/>
            <person name="Schwartz D.C."/>
            <person name="Rogers J."/>
            <person name="Quetier F."/>
            <person name="Town C.D."/>
            <person name="Roe B.A."/>
        </authorList>
    </citation>
    <scope>NUCLEOTIDE SEQUENCE [LARGE SCALE GENOMIC DNA]</scope>
    <source>
        <strain evidence="12">A17</strain>
        <strain evidence="14 15">cv. Jemalong A17</strain>
    </source>
</reference>
<dbReference type="PANTHER" id="PTHR23130">
    <property type="entry name" value="CYTOCHROME B561 AND DOMON DOMAIN-CONTAINING PROTEIN"/>
    <property type="match status" value="1"/>
</dbReference>
<dbReference type="OMA" id="SIAWTYH"/>
<evidence type="ECO:0000313" key="15">
    <source>
        <dbReference type="Proteomes" id="UP000002051"/>
    </source>
</evidence>
<dbReference type="HOGENOM" id="CLU_036675_1_1_1"/>
<dbReference type="CDD" id="cd09629">
    <property type="entry name" value="DOMON_CIL1_like"/>
    <property type="match status" value="1"/>
</dbReference>
<dbReference type="InterPro" id="IPR045265">
    <property type="entry name" value="AIR12_DOMON"/>
</dbReference>
<feature type="transmembrane region" description="Helical" evidence="9">
    <location>
        <begin position="395"/>
        <end position="415"/>
    </location>
</feature>
<feature type="binding site" description="axial binding residue" evidence="8">
    <location>
        <position position="254"/>
    </location>
    <ligand>
        <name>heme b</name>
        <dbReference type="ChEBI" id="CHEBI:60344"/>
        <label>1</label>
    </ligand>
    <ligandPart>
        <name>Fe</name>
        <dbReference type="ChEBI" id="CHEBI:18248"/>
    </ligandPart>
</feature>
<dbReference type="eggNOG" id="KOG4293">
    <property type="taxonomic scope" value="Eukaryota"/>
</dbReference>
<keyword evidence="3 9" id="KW-0812">Transmembrane</keyword>
<dbReference type="InterPro" id="IPR006593">
    <property type="entry name" value="Cyt_b561/ferric_Rdtase_TM"/>
</dbReference>
<evidence type="ECO:0000259" key="11">
    <source>
        <dbReference type="PROSITE" id="PS50939"/>
    </source>
</evidence>
<feature type="transmembrane region" description="Helical" evidence="9">
    <location>
        <begin position="37"/>
        <end position="56"/>
    </location>
</feature>